<sequence>MPYDPNRHHRRSIRLKGYDYTQPGAYFITIVAYERMPLFGDIVGGEMRLNDAGRVAERCWLDIPSHFPHVALDAFVIMPNHVHGILWIVESPPETPEMPEMVGAKNFSPLPPPSSAERPRGTSKTIGSIVRGFKIGVTQWVRQNTDVRTVWQRNYYEHIIRHERALNAIRRYILENPLCWHLDRENPACTGPDPLAQAIWAMFREDDADHPNRGDP</sequence>
<evidence type="ECO:0000313" key="2">
    <source>
        <dbReference type="EMBL" id="HDX32961.1"/>
    </source>
</evidence>
<dbReference type="InterPro" id="IPR052715">
    <property type="entry name" value="RAYT_transposase"/>
</dbReference>
<evidence type="ECO:0000259" key="1">
    <source>
        <dbReference type="SMART" id="SM01321"/>
    </source>
</evidence>
<protein>
    <submittedName>
        <fullName evidence="2">Transposase</fullName>
    </submittedName>
</protein>
<name>A0A7C1JJF5_9CHLR</name>
<reference evidence="2" key="1">
    <citation type="journal article" date="2020" name="mSystems">
        <title>Genome- and Community-Level Interaction Insights into Carbon Utilization and Element Cycling Functions of Hydrothermarchaeota in Hydrothermal Sediment.</title>
        <authorList>
            <person name="Zhou Z."/>
            <person name="Liu Y."/>
            <person name="Xu W."/>
            <person name="Pan J."/>
            <person name="Luo Z.H."/>
            <person name="Li M."/>
        </authorList>
    </citation>
    <scope>NUCLEOTIDE SEQUENCE [LARGE SCALE GENOMIC DNA]</scope>
    <source>
        <strain evidence="2">SpSt-289</strain>
    </source>
</reference>
<dbReference type="SUPFAM" id="SSF143422">
    <property type="entry name" value="Transposase IS200-like"/>
    <property type="match status" value="1"/>
</dbReference>
<gene>
    <name evidence="2" type="ORF">ENQ20_15955</name>
</gene>
<dbReference type="GO" id="GO:0043565">
    <property type="term" value="F:sequence-specific DNA binding"/>
    <property type="evidence" value="ECO:0007669"/>
    <property type="project" value="TreeGrafter"/>
</dbReference>
<dbReference type="EMBL" id="DSMG01000165">
    <property type="protein sequence ID" value="HDX32961.1"/>
    <property type="molecule type" value="Genomic_DNA"/>
</dbReference>
<dbReference type="PANTHER" id="PTHR36966">
    <property type="entry name" value="REP-ASSOCIATED TYROSINE TRANSPOSASE"/>
    <property type="match status" value="1"/>
</dbReference>
<dbReference type="GO" id="GO:0004803">
    <property type="term" value="F:transposase activity"/>
    <property type="evidence" value="ECO:0007669"/>
    <property type="project" value="InterPro"/>
</dbReference>
<organism evidence="2">
    <name type="scientific">Caldilinea aerophila</name>
    <dbReference type="NCBI Taxonomy" id="133453"/>
    <lineage>
        <taxon>Bacteria</taxon>
        <taxon>Bacillati</taxon>
        <taxon>Chloroflexota</taxon>
        <taxon>Caldilineae</taxon>
        <taxon>Caldilineales</taxon>
        <taxon>Caldilineaceae</taxon>
        <taxon>Caldilinea</taxon>
    </lineage>
</organism>
<dbReference type="AlphaFoldDB" id="A0A7C1JJF5"/>
<accession>A0A7C1JJF5</accession>
<dbReference type="SMART" id="SM01321">
    <property type="entry name" value="Y1_Tnp"/>
    <property type="match status" value="1"/>
</dbReference>
<dbReference type="PANTHER" id="PTHR36966:SF1">
    <property type="entry name" value="REP-ASSOCIATED TYROSINE TRANSPOSASE"/>
    <property type="match status" value="1"/>
</dbReference>
<proteinExistence type="predicted"/>
<comment type="caution">
    <text evidence="2">The sequence shown here is derived from an EMBL/GenBank/DDBJ whole genome shotgun (WGS) entry which is preliminary data.</text>
</comment>
<dbReference type="InterPro" id="IPR002686">
    <property type="entry name" value="Transposase_17"/>
</dbReference>
<dbReference type="InterPro" id="IPR036515">
    <property type="entry name" value="Transposase_17_sf"/>
</dbReference>
<dbReference type="Gene3D" id="3.30.70.1290">
    <property type="entry name" value="Transposase IS200-like"/>
    <property type="match status" value="1"/>
</dbReference>
<dbReference type="GO" id="GO:0006313">
    <property type="term" value="P:DNA transposition"/>
    <property type="evidence" value="ECO:0007669"/>
    <property type="project" value="InterPro"/>
</dbReference>
<feature type="domain" description="Transposase IS200-like" evidence="1">
    <location>
        <begin position="21"/>
        <end position="176"/>
    </location>
</feature>